<dbReference type="Proteomes" id="UP000813463">
    <property type="component" value="Chromosome 3"/>
</dbReference>
<dbReference type="RefSeq" id="XP_056694061.1">
    <property type="nucleotide sequence ID" value="XM_056838083.1"/>
</dbReference>
<keyword evidence="1" id="KW-1185">Reference proteome</keyword>
<reference evidence="2 3" key="2">
    <citation type="submission" date="2025-05" db="UniProtKB">
        <authorList>
            <consortium name="RefSeq"/>
        </authorList>
    </citation>
    <scope>IDENTIFICATION</scope>
    <source>
        <tissue evidence="2 3">Leaf</tissue>
    </source>
</reference>
<proteinExistence type="predicted"/>
<organism evidence="1 3">
    <name type="scientific">Spinacia oleracea</name>
    <name type="common">Spinach</name>
    <dbReference type="NCBI Taxonomy" id="3562"/>
    <lineage>
        <taxon>Eukaryota</taxon>
        <taxon>Viridiplantae</taxon>
        <taxon>Streptophyta</taxon>
        <taxon>Embryophyta</taxon>
        <taxon>Tracheophyta</taxon>
        <taxon>Spermatophyta</taxon>
        <taxon>Magnoliopsida</taxon>
        <taxon>eudicotyledons</taxon>
        <taxon>Gunneridae</taxon>
        <taxon>Pentapetalae</taxon>
        <taxon>Caryophyllales</taxon>
        <taxon>Chenopodiaceae</taxon>
        <taxon>Chenopodioideae</taxon>
        <taxon>Anserineae</taxon>
        <taxon>Spinacia</taxon>
    </lineage>
</organism>
<name>A0ABM3REL2_SPIOL</name>
<gene>
    <name evidence="2 3" type="primary">LOC130469106</name>
</gene>
<evidence type="ECO:0000313" key="1">
    <source>
        <dbReference type="Proteomes" id="UP000813463"/>
    </source>
</evidence>
<dbReference type="RefSeq" id="XP_056694060.1">
    <property type="nucleotide sequence ID" value="XM_056838082.1"/>
</dbReference>
<evidence type="ECO:0000313" key="3">
    <source>
        <dbReference type="RefSeq" id="XP_056694061.1"/>
    </source>
</evidence>
<reference evidence="1" key="1">
    <citation type="journal article" date="2021" name="Nat. Commun.">
        <title>Genomic analyses provide insights into spinach domestication and the genetic basis of agronomic traits.</title>
        <authorList>
            <person name="Cai X."/>
            <person name="Sun X."/>
            <person name="Xu C."/>
            <person name="Sun H."/>
            <person name="Wang X."/>
            <person name="Ge C."/>
            <person name="Zhang Z."/>
            <person name="Wang Q."/>
            <person name="Fei Z."/>
            <person name="Jiao C."/>
            <person name="Wang Q."/>
        </authorList>
    </citation>
    <scope>NUCLEOTIDE SEQUENCE [LARGE SCALE GENOMIC DNA]</scope>
    <source>
        <strain evidence="1">cv. Varoflay</strain>
    </source>
</reference>
<accession>A0ABM3REL2</accession>
<dbReference type="GeneID" id="130469106"/>
<evidence type="ECO:0000313" key="2">
    <source>
        <dbReference type="RefSeq" id="XP_056694060.1"/>
    </source>
</evidence>
<protein>
    <submittedName>
        <fullName evidence="2 3">Actin-related protein 8-like</fullName>
    </submittedName>
</protein>
<sequence length="89" mass="10466">MGIYVKIIKDMAWASSEPRDDRYSRFMVKRYIYLVINNKYLIGSTTILYKLSREGLFTLSKERVQTGEILFQPQLGGVVVHIFKNYKLL</sequence>